<accession>A0A9X3ESS6</accession>
<keyword evidence="2" id="KW-1185">Reference proteome</keyword>
<gene>
    <name evidence="1" type="ORF">OV079_24140</name>
</gene>
<sequence length="125" mass="13785">MTTIQRVEPKQLSDEENQKFAAAGRTLRANATGGPDDQSFQAFVDYAWSQAEQAGNDELDRFLGTCSSLFAGQGWQVDVSFAAYLDAEQSASFDIWFSQNGGYSTMKQGRGGNSPKTLLYFVNFK</sequence>
<comment type="caution">
    <text evidence="1">The sequence shown here is derived from an EMBL/GenBank/DDBJ whole genome shotgun (WGS) entry which is preliminary data.</text>
</comment>
<dbReference type="Proteomes" id="UP001150924">
    <property type="component" value="Unassembled WGS sequence"/>
</dbReference>
<evidence type="ECO:0000313" key="1">
    <source>
        <dbReference type="EMBL" id="MCY1008595.1"/>
    </source>
</evidence>
<proteinExistence type="predicted"/>
<reference evidence="1" key="1">
    <citation type="submission" date="2022-11" db="EMBL/GenBank/DDBJ databases">
        <title>Minimal conservation of predation-associated metabolite biosynthetic gene clusters underscores biosynthetic potential of Myxococcota including descriptions for ten novel species: Archangium lansinium sp. nov., Myxococcus landrumus sp. nov., Nannocystis bai.</title>
        <authorList>
            <person name="Ahearne A."/>
            <person name="Stevens C."/>
            <person name="Phillips K."/>
        </authorList>
    </citation>
    <scope>NUCLEOTIDE SEQUENCE</scope>
    <source>
        <strain evidence="1">Na p29</strain>
    </source>
</reference>
<dbReference type="RefSeq" id="WP_267771197.1">
    <property type="nucleotide sequence ID" value="NZ_JAPNKE010000002.1"/>
</dbReference>
<evidence type="ECO:0000313" key="2">
    <source>
        <dbReference type="Proteomes" id="UP001150924"/>
    </source>
</evidence>
<dbReference type="AlphaFoldDB" id="A0A9X3ESS6"/>
<organism evidence="1 2">
    <name type="scientific">Nannocystis pusilla</name>
    <dbReference type="NCBI Taxonomy" id="889268"/>
    <lineage>
        <taxon>Bacteria</taxon>
        <taxon>Pseudomonadati</taxon>
        <taxon>Myxococcota</taxon>
        <taxon>Polyangia</taxon>
        <taxon>Nannocystales</taxon>
        <taxon>Nannocystaceae</taxon>
        <taxon>Nannocystis</taxon>
    </lineage>
</organism>
<protein>
    <submittedName>
        <fullName evidence="1">Uncharacterized protein</fullName>
    </submittedName>
</protein>
<name>A0A9X3ESS6_9BACT</name>
<dbReference type="EMBL" id="JAPNKE010000002">
    <property type="protein sequence ID" value="MCY1008595.1"/>
    <property type="molecule type" value="Genomic_DNA"/>
</dbReference>